<evidence type="ECO:0000259" key="13">
    <source>
        <dbReference type="Pfam" id="PF01288"/>
    </source>
</evidence>
<dbReference type="PANTHER" id="PTHR43071:SF1">
    <property type="entry name" value="2-AMINO-4-HYDROXY-6-HYDROXYMETHYLDIHYDROPTERIDINE PYROPHOSPHOKINASE"/>
    <property type="match status" value="1"/>
</dbReference>
<keyword evidence="5" id="KW-0808">Transferase</keyword>
<reference evidence="14 15" key="1">
    <citation type="submission" date="2018-03" db="EMBL/GenBank/DDBJ databases">
        <title>Genomic Encyclopedia of Archaeal and Bacterial Type Strains, Phase II (KMG-II): from individual species to whole genera.</title>
        <authorList>
            <person name="Goeker M."/>
        </authorList>
    </citation>
    <scope>NUCLEOTIDE SEQUENCE [LARGE SCALE GENOMIC DNA]</scope>
    <source>
        <strain evidence="14 15">DSM 28229</strain>
    </source>
</reference>
<evidence type="ECO:0000256" key="7">
    <source>
        <dbReference type="ARBA" id="ARBA00022777"/>
    </source>
</evidence>
<dbReference type="PANTHER" id="PTHR43071">
    <property type="entry name" value="2-AMINO-4-HYDROXY-6-HYDROXYMETHYLDIHYDROPTERIDINE PYROPHOSPHOKINASE"/>
    <property type="match status" value="1"/>
</dbReference>
<sequence length="165" mass="18716">MGKHKAFLSLGGNMGDRLQALQDASNELINRVGLILKSSSIYETDAWGVTDQPAFYNQVILVETELSPRELLSTILEIEKDLGRVRILKWGQRLIDIDILFYDNEIIEEEGLIVPHPYLHDRMFALAPLAEIDSQYVHPKIGKSLATLKSLCKDELEVRQLELAE</sequence>
<dbReference type="GO" id="GO:0016301">
    <property type="term" value="F:kinase activity"/>
    <property type="evidence" value="ECO:0007669"/>
    <property type="project" value="UniProtKB-KW"/>
</dbReference>
<feature type="domain" description="7,8-dihydro-6-hydroxymethylpterin-pyrophosphokinase" evidence="13">
    <location>
        <begin position="7"/>
        <end position="133"/>
    </location>
</feature>
<dbReference type="InterPro" id="IPR035907">
    <property type="entry name" value="Hppk_sf"/>
</dbReference>
<comment type="caution">
    <text evidence="14">The sequence shown here is derived from an EMBL/GenBank/DDBJ whole genome shotgun (WGS) entry which is preliminary data.</text>
</comment>
<keyword evidence="6" id="KW-0547">Nucleotide-binding</keyword>
<organism evidence="14 15">
    <name type="scientific">Sediminitomix flava</name>
    <dbReference type="NCBI Taxonomy" id="379075"/>
    <lineage>
        <taxon>Bacteria</taxon>
        <taxon>Pseudomonadati</taxon>
        <taxon>Bacteroidota</taxon>
        <taxon>Cytophagia</taxon>
        <taxon>Cytophagales</taxon>
        <taxon>Flammeovirgaceae</taxon>
        <taxon>Sediminitomix</taxon>
    </lineage>
</organism>
<evidence type="ECO:0000256" key="5">
    <source>
        <dbReference type="ARBA" id="ARBA00022679"/>
    </source>
</evidence>
<evidence type="ECO:0000256" key="9">
    <source>
        <dbReference type="ARBA" id="ARBA00022909"/>
    </source>
</evidence>
<evidence type="ECO:0000256" key="8">
    <source>
        <dbReference type="ARBA" id="ARBA00022840"/>
    </source>
</evidence>
<dbReference type="GO" id="GO:0003848">
    <property type="term" value="F:2-amino-4-hydroxy-6-hydroxymethyldihydropteridine diphosphokinase activity"/>
    <property type="evidence" value="ECO:0007669"/>
    <property type="project" value="UniProtKB-EC"/>
</dbReference>
<dbReference type="SUPFAM" id="SSF55083">
    <property type="entry name" value="6-hydroxymethyl-7,8-dihydropterin pyrophosphokinase, HPPK"/>
    <property type="match status" value="1"/>
</dbReference>
<dbReference type="Gene3D" id="3.30.70.560">
    <property type="entry name" value="7,8-Dihydro-6-hydroxymethylpterin-pyrophosphokinase HPPK"/>
    <property type="match status" value="1"/>
</dbReference>
<proteinExistence type="inferred from homology"/>
<evidence type="ECO:0000313" key="14">
    <source>
        <dbReference type="EMBL" id="PWJ38486.1"/>
    </source>
</evidence>
<dbReference type="OrthoDB" id="9808041at2"/>
<comment type="pathway">
    <text evidence="1">Cofactor biosynthesis; tetrahydrofolate biosynthesis; 2-amino-4-hydroxy-6-hydroxymethyl-7,8-dihydropteridine diphosphate from 7,8-dihydroneopterin triphosphate: step 4/4.</text>
</comment>
<keyword evidence="15" id="KW-1185">Reference proteome</keyword>
<evidence type="ECO:0000256" key="11">
    <source>
        <dbReference type="ARBA" id="ARBA00029766"/>
    </source>
</evidence>
<keyword evidence="7 14" id="KW-0418">Kinase</keyword>
<keyword evidence="8" id="KW-0067">ATP-binding</keyword>
<gene>
    <name evidence="14" type="ORF">BC781_10776</name>
</gene>
<evidence type="ECO:0000313" key="15">
    <source>
        <dbReference type="Proteomes" id="UP000245535"/>
    </source>
</evidence>
<evidence type="ECO:0000256" key="2">
    <source>
        <dbReference type="ARBA" id="ARBA00005810"/>
    </source>
</evidence>
<comment type="function">
    <text evidence="10">Catalyzes the transfer of pyrophosphate from adenosine triphosphate (ATP) to 6-hydroxymethyl-7,8-dihydropterin, an enzymatic step in folate biosynthesis pathway.</text>
</comment>
<evidence type="ECO:0000256" key="3">
    <source>
        <dbReference type="ARBA" id="ARBA00013253"/>
    </source>
</evidence>
<dbReference type="InterPro" id="IPR000550">
    <property type="entry name" value="Hppk"/>
</dbReference>
<dbReference type="NCBIfam" id="TIGR01498">
    <property type="entry name" value="folK"/>
    <property type="match status" value="1"/>
</dbReference>
<evidence type="ECO:0000256" key="1">
    <source>
        <dbReference type="ARBA" id="ARBA00005051"/>
    </source>
</evidence>
<name>A0A315Z5R6_SEDFL</name>
<dbReference type="EC" id="2.7.6.3" evidence="3"/>
<dbReference type="Proteomes" id="UP000245535">
    <property type="component" value="Unassembled WGS sequence"/>
</dbReference>
<comment type="similarity">
    <text evidence="2">Belongs to the HPPK family.</text>
</comment>
<evidence type="ECO:0000256" key="4">
    <source>
        <dbReference type="ARBA" id="ARBA00016218"/>
    </source>
</evidence>
<dbReference type="CDD" id="cd00483">
    <property type="entry name" value="HPPK"/>
    <property type="match status" value="1"/>
</dbReference>
<dbReference type="AlphaFoldDB" id="A0A315Z5R6"/>
<accession>A0A315Z5R6</accession>
<dbReference type="RefSeq" id="WP_109621945.1">
    <property type="nucleotide sequence ID" value="NZ_QGDO01000007.1"/>
</dbReference>
<dbReference type="EMBL" id="QGDO01000007">
    <property type="protein sequence ID" value="PWJ38486.1"/>
    <property type="molecule type" value="Genomic_DNA"/>
</dbReference>
<dbReference type="UniPathway" id="UPA00077">
    <property type="reaction ID" value="UER00155"/>
</dbReference>
<dbReference type="GO" id="GO:0005524">
    <property type="term" value="F:ATP binding"/>
    <property type="evidence" value="ECO:0007669"/>
    <property type="project" value="UniProtKB-KW"/>
</dbReference>
<evidence type="ECO:0000256" key="10">
    <source>
        <dbReference type="ARBA" id="ARBA00029409"/>
    </source>
</evidence>
<keyword evidence="9" id="KW-0289">Folate biosynthesis</keyword>
<evidence type="ECO:0000256" key="6">
    <source>
        <dbReference type="ARBA" id="ARBA00022741"/>
    </source>
</evidence>
<dbReference type="GO" id="GO:0046656">
    <property type="term" value="P:folic acid biosynthetic process"/>
    <property type="evidence" value="ECO:0007669"/>
    <property type="project" value="UniProtKB-KW"/>
</dbReference>
<dbReference type="GO" id="GO:0046654">
    <property type="term" value="P:tetrahydrofolate biosynthetic process"/>
    <property type="evidence" value="ECO:0007669"/>
    <property type="project" value="UniProtKB-UniPathway"/>
</dbReference>
<evidence type="ECO:0000256" key="12">
    <source>
        <dbReference type="ARBA" id="ARBA00033413"/>
    </source>
</evidence>
<protein>
    <recommendedName>
        <fullName evidence="4">2-amino-4-hydroxy-6-hydroxymethyldihydropteridine pyrophosphokinase</fullName>
        <ecNumber evidence="3">2.7.6.3</ecNumber>
    </recommendedName>
    <alternativeName>
        <fullName evidence="11">6-hydroxymethyl-7,8-dihydropterin pyrophosphokinase</fullName>
    </alternativeName>
    <alternativeName>
        <fullName evidence="12">7,8-dihydro-6-hydroxymethylpterin-pyrophosphokinase</fullName>
    </alternativeName>
</protein>
<dbReference type="Pfam" id="PF01288">
    <property type="entry name" value="HPPK"/>
    <property type="match status" value="1"/>
</dbReference>